<proteinExistence type="predicted"/>
<evidence type="ECO:0000313" key="2">
    <source>
        <dbReference type="Proteomes" id="UP000320735"/>
    </source>
</evidence>
<dbReference type="Proteomes" id="UP000320735">
    <property type="component" value="Unassembled WGS sequence"/>
</dbReference>
<reference evidence="1 2" key="1">
    <citation type="submission" date="2019-02" db="EMBL/GenBank/DDBJ databases">
        <title>Deep-cultivation of Planctomycetes and their phenomic and genomic characterization uncovers novel biology.</title>
        <authorList>
            <person name="Wiegand S."/>
            <person name="Jogler M."/>
            <person name="Boedeker C."/>
            <person name="Pinto D."/>
            <person name="Vollmers J."/>
            <person name="Rivas-Marin E."/>
            <person name="Kohn T."/>
            <person name="Peeters S.H."/>
            <person name="Heuer A."/>
            <person name="Rast P."/>
            <person name="Oberbeckmann S."/>
            <person name="Bunk B."/>
            <person name="Jeske O."/>
            <person name="Meyerdierks A."/>
            <person name="Storesund J.E."/>
            <person name="Kallscheuer N."/>
            <person name="Luecker S."/>
            <person name="Lage O.M."/>
            <person name="Pohl T."/>
            <person name="Merkel B.J."/>
            <person name="Hornburger P."/>
            <person name="Mueller R.-W."/>
            <person name="Bruemmer F."/>
            <person name="Labrenz M."/>
            <person name="Spormann A.M."/>
            <person name="Op Den Camp H."/>
            <person name="Overmann J."/>
            <person name="Amann R."/>
            <person name="Jetten M.S.M."/>
            <person name="Mascher T."/>
            <person name="Medema M.H."/>
            <person name="Devos D.P."/>
            <person name="Kaster A.-K."/>
            <person name="Ovreas L."/>
            <person name="Rohde M."/>
            <person name="Galperin M.Y."/>
            <person name="Jogler C."/>
        </authorList>
    </citation>
    <scope>NUCLEOTIDE SEQUENCE [LARGE SCALE GENOMIC DNA]</scope>
    <source>
        <strain evidence="1 2">CA54</strain>
    </source>
</reference>
<comment type="caution">
    <text evidence="1">The sequence shown here is derived from an EMBL/GenBank/DDBJ whole genome shotgun (WGS) entry which is preliminary data.</text>
</comment>
<organism evidence="1 2">
    <name type="scientific">Symmachiella macrocystis</name>
    <dbReference type="NCBI Taxonomy" id="2527985"/>
    <lineage>
        <taxon>Bacteria</taxon>
        <taxon>Pseudomonadati</taxon>
        <taxon>Planctomycetota</taxon>
        <taxon>Planctomycetia</taxon>
        <taxon>Planctomycetales</taxon>
        <taxon>Planctomycetaceae</taxon>
        <taxon>Symmachiella</taxon>
    </lineage>
</organism>
<accession>A0A5C6B1C7</accession>
<name>A0A5C6B1C7_9PLAN</name>
<protein>
    <submittedName>
        <fullName evidence="1">Uncharacterized protein</fullName>
    </submittedName>
</protein>
<evidence type="ECO:0000313" key="1">
    <source>
        <dbReference type="EMBL" id="TWU05212.1"/>
    </source>
</evidence>
<dbReference type="EMBL" id="SJPP01000004">
    <property type="protein sequence ID" value="TWU05212.1"/>
    <property type="molecule type" value="Genomic_DNA"/>
</dbReference>
<gene>
    <name evidence="1" type="ORF">CA54_59000</name>
</gene>
<sequence>MFALSGLFIAGFGLVWLVKSIRLDMRGERGECIVPLLMLFLEPFLRQLVFWLYSERL</sequence>
<keyword evidence="2" id="KW-1185">Reference proteome</keyword>
<dbReference type="AlphaFoldDB" id="A0A5C6B1C7"/>